<evidence type="ECO:0000313" key="2">
    <source>
        <dbReference type="Proteomes" id="UP000289260"/>
    </source>
</evidence>
<proteinExistence type="predicted"/>
<dbReference type="NCBIfam" id="NF033831">
    <property type="entry name" value="sce7725_fam"/>
    <property type="match status" value="1"/>
</dbReference>
<keyword evidence="2" id="KW-1185">Reference proteome</keyword>
<reference evidence="1 2" key="1">
    <citation type="submission" date="2019-02" db="EMBL/GenBank/DDBJ databases">
        <authorList>
            <person name="Sun L."/>
            <person name="Pan D."/>
            <person name="Wu X."/>
        </authorList>
    </citation>
    <scope>NUCLEOTIDE SEQUENCE [LARGE SCALE GENOMIC DNA]</scope>
    <source>
        <strain evidence="1 2">JW-1</strain>
    </source>
</reference>
<dbReference type="GO" id="GO:0005524">
    <property type="term" value="F:ATP binding"/>
    <property type="evidence" value="ECO:0007669"/>
    <property type="project" value="UniProtKB-KW"/>
</dbReference>
<dbReference type="EMBL" id="CP035806">
    <property type="protein sequence ID" value="QBE48238.1"/>
    <property type="molecule type" value="Genomic_DNA"/>
</dbReference>
<dbReference type="InterPro" id="IPR047727">
    <property type="entry name" value="Sce7725-like"/>
</dbReference>
<organism evidence="1 2">
    <name type="scientific">Leucobacter triazinivorans</name>
    <dbReference type="NCBI Taxonomy" id="1784719"/>
    <lineage>
        <taxon>Bacteria</taxon>
        <taxon>Bacillati</taxon>
        <taxon>Actinomycetota</taxon>
        <taxon>Actinomycetes</taxon>
        <taxon>Micrococcales</taxon>
        <taxon>Microbacteriaceae</taxon>
        <taxon>Leucobacter</taxon>
    </lineage>
</organism>
<dbReference type="RefSeq" id="WP_130109376.1">
    <property type="nucleotide sequence ID" value="NZ_CP035806.1"/>
</dbReference>
<dbReference type="Proteomes" id="UP000289260">
    <property type="component" value="Chromosome"/>
</dbReference>
<protein>
    <submittedName>
        <fullName evidence="1">ATP-binding protein</fullName>
    </submittedName>
</protein>
<accession>A0A4P6KE95</accession>
<dbReference type="KEGG" id="ltr:EVS81_04820"/>
<dbReference type="OrthoDB" id="8910160at2"/>
<keyword evidence="1" id="KW-0547">Nucleotide-binding</keyword>
<sequence>MYYPYFRGKQFELIAIRESANLIADSGFVPIIEPVRESLGGLEKALKALADVGAEAVVVVNPRHGDHRENGENIAGLLEQEYRGNDAISAGILLTSETNASRALSLTRNFSAAGTTLIHAGFTESRALSDQLASDATRFRNIFLEDQANRLYRRHFVGKPRVLVGDGFVQMKNADYPPVETFSDLHITYPEQGMDGYGDFLTVGDNYSEGGGPAYAVAIHLTFIDPDQDDAMFVYHFKSDTNDTPTDPAGKFAQALGKLVAKLDSGNSNLLETSAVLEFRDLHERGHFPGLGYVKKLSIKHHLETLAEFHSANSNG</sequence>
<dbReference type="AlphaFoldDB" id="A0A4P6KE95"/>
<name>A0A4P6KE95_9MICO</name>
<gene>
    <name evidence="1" type="ORF">EVS81_04820</name>
</gene>
<evidence type="ECO:0000313" key="1">
    <source>
        <dbReference type="EMBL" id="QBE48238.1"/>
    </source>
</evidence>
<keyword evidence="1" id="KW-0067">ATP-binding</keyword>